<name>K6GJU7_9GAMM</name>
<feature type="transmembrane region" description="Helical" evidence="1">
    <location>
        <begin position="23"/>
        <end position="41"/>
    </location>
</feature>
<dbReference type="AlphaFoldDB" id="K6GJU7"/>
<accession>K6GJU7</accession>
<evidence type="ECO:0000313" key="2">
    <source>
        <dbReference type="EMBL" id="EKO37245.1"/>
    </source>
</evidence>
<evidence type="ECO:0000256" key="1">
    <source>
        <dbReference type="SAM" id="Phobius"/>
    </source>
</evidence>
<protein>
    <submittedName>
        <fullName evidence="2">Uncharacterized protein</fullName>
    </submittedName>
</protein>
<keyword evidence="1" id="KW-0812">Transmembrane</keyword>
<comment type="caution">
    <text evidence="2">The sequence shown here is derived from an EMBL/GenBank/DDBJ whole genome shotgun (WGS) entry which is preliminary data.</text>
</comment>
<reference evidence="2 3" key="1">
    <citation type="submission" date="2012-09" db="EMBL/GenBank/DDBJ databases">
        <authorList>
            <person name="Dupont C.L."/>
            <person name="Rusch D.B."/>
            <person name="Lombardo M.-J."/>
            <person name="Novotny M."/>
            <person name="Yee-Greenbaum J."/>
            <person name="Laskin R."/>
        </authorList>
    </citation>
    <scope>NUCLEOTIDE SEQUENCE [LARGE SCALE GENOMIC DNA]</scope>
    <source>
        <strain evidence="2">SAR86E</strain>
    </source>
</reference>
<sequence length="42" mass="4730">MDDIPTKTLIKAFIADMDPTKKLILKVFIAVVLLILILQVYA</sequence>
<keyword evidence="1" id="KW-1133">Transmembrane helix</keyword>
<gene>
    <name evidence="2" type="ORF">B273_0310</name>
</gene>
<dbReference type="STRING" id="1208365.B273_0310"/>
<keyword evidence="1" id="KW-0472">Membrane</keyword>
<keyword evidence="3" id="KW-1185">Reference proteome</keyword>
<proteinExistence type="predicted"/>
<dbReference type="EMBL" id="AMWX01000001">
    <property type="protein sequence ID" value="EKO37245.1"/>
    <property type="molecule type" value="Genomic_DNA"/>
</dbReference>
<evidence type="ECO:0000313" key="3">
    <source>
        <dbReference type="Proteomes" id="UP000010310"/>
    </source>
</evidence>
<organism evidence="2 3">
    <name type="scientific">SAR86 cluster bacterium SAR86E</name>
    <dbReference type="NCBI Taxonomy" id="1208365"/>
    <lineage>
        <taxon>Bacteria</taxon>
        <taxon>Pseudomonadati</taxon>
        <taxon>Pseudomonadota</taxon>
        <taxon>Gammaproteobacteria</taxon>
        <taxon>SAR86 cluster</taxon>
    </lineage>
</organism>
<dbReference type="Proteomes" id="UP000010310">
    <property type="component" value="Unassembled WGS sequence"/>
</dbReference>